<keyword evidence="5 6" id="KW-0472">Membrane</keyword>
<dbReference type="RefSeq" id="WP_021686466.1">
    <property type="nucleotide sequence ID" value="NZ_KI260556.1"/>
</dbReference>
<evidence type="ECO:0000256" key="4">
    <source>
        <dbReference type="ARBA" id="ARBA00022989"/>
    </source>
</evidence>
<protein>
    <submittedName>
        <fullName evidence="7">Ribose ABC transporter permease protein</fullName>
    </submittedName>
</protein>
<reference evidence="7 8" key="1">
    <citation type="submission" date="2013-08" db="EMBL/GenBank/DDBJ databases">
        <authorList>
            <person name="Weinstock G."/>
            <person name="Sodergren E."/>
            <person name="Wylie T."/>
            <person name="Fulton L."/>
            <person name="Fulton R."/>
            <person name="Fronick C."/>
            <person name="O'Laughlin M."/>
            <person name="Godfrey J."/>
            <person name="Miner T."/>
            <person name="Herter B."/>
            <person name="Appelbaum E."/>
            <person name="Cordes M."/>
            <person name="Lek S."/>
            <person name="Wollam A."/>
            <person name="Pepin K.H."/>
            <person name="Palsikar V.B."/>
            <person name="Mitreva M."/>
            <person name="Wilson R.K."/>
        </authorList>
    </citation>
    <scope>NUCLEOTIDE SEQUENCE [LARGE SCALE GENOMIC DNA]</scope>
    <source>
        <strain evidence="7 8">ATCC 700332</strain>
    </source>
</reference>
<name>A0ABN0P0J5_TRELE</name>
<evidence type="ECO:0000313" key="7">
    <source>
        <dbReference type="EMBL" id="ERJ93897.1"/>
    </source>
</evidence>
<dbReference type="Pfam" id="PF02653">
    <property type="entry name" value="BPD_transp_2"/>
    <property type="match status" value="1"/>
</dbReference>
<proteinExistence type="predicted"/>
<feature type="transmembrane region" description="Helical" evidence="6">
    <location>
        <begin position="87"/>
        <end position="105"/>
    </location>
</feature>
<feature type="transmembrane region" description="Helical" evidence="6">
    <location>
        <begin position="232"/>
        <end position="251"/>
    </location>
</feature>
<sequence>MKTVTNGASAVAEEFKLKIIEERKKNRIINTAPFIIFVILVIAVSVCVDGFFTYNNFISILYQIATPLVLSVGLTFVIILGSIDLSVEGVMGFVGSFIAMLVMNSKNSMNLGLLGVLIALCVGSLVGTLTGVLHVKLRIPSFMVTFGMASVMTGFGVLTYMGRPASIRDTAFEYIAQGSLLGIPYLTWFSFVIFAVAFVIQEYTAFGRHIFAIGENEAVLRTTGINVDKTKVLVFTWSAFCSSVAGLFGVLRLNRGEVTIGTGYLFTTITAVAVGGTALWGGKGGVLQSLVGVLIVVVIQSAMILQGVNPYVQSAVQGVLIIAAVSLTVVRGRKIIIK</sequence>
<feature type="transmembrane region" description="Helical" evidence="6">
    <location>
        <begin position="111"/>
        <end position="135"/>
    </location>
</feature>
<dbReference type="PANTHER" id="PTHR32196:SF72">
    <property type="entry name" value="RIBOSE IMPORT PERMEASE PROTEIN RBSC"/>
    <property type="match status" value="1"/>
</dbReference>
<gene>
    <name evidence="7" type="ORF">HMPREF9193_00618</name>
</gene>
<feature type="transmembrane region" description="Helical" evidence="6">
    <location>
        <begin position="60"/>
        <end position="80"/>
    </location>
</feature>
<feature type="transmembrane region" description="Helical" evidence="6">
    <location>
        <begin position="263"/>
        <end position="280"/>
    </location>
</feature>
<organism evidence="7 8">
    <name type="scientific">Treponema lecithinolyticum ATCC 700332</name>
    <dbReference type="NCBI Taxonomy" id="1321815"/>
    <lineage>
        <taxon>Bacteria</taxon>
        <taxon>Pseudomonadati</taxon>
        <taxon>Spirochaetota</taxon>
        <taxon>Spirochaetia</taxon>
        <taxon>Spirochaetales</taxon>
        <taxon>Treponemataceae</taxon>
        <taxon>Treponema</taxon>
    </lineage>
</organism>
<keyword evidence="8" id="KW-1185">Reference proteome</keyword>
<accession>A0ABN0P0J5</accession>
<comment type="subcellular location">
    <subcellularLocation>
        <location evidence="1">Cell membrane</location>
        <topology evidence="1">Multi-pass membrane protein</topology>
    </subcellularLocation>
</comment>
<evidence type="ECO:0000256" key="6">
    <source>
        <dbReference type="SAM" id="Phobius"/>
    </source>
</evidence>
<feature type="transmembrane region" description="Helical" evidence="6">
    <location>
        <begin position="32"/>
        <end position="54"/>
    </location>
</feature>
<evidence type="ECO:0000256" key="5">
    <source>
        <dbReference type="ARBA" id="ARBA00023136"/>
    </source>
</evidence>
<keyword evidence="2" id="KW-1003">Cell membrane</keyword>
<evidence type="ECO:0000313" key="8">
    <source>
        <dbReference type="Proteomes" id="UP000016649"/>
    </source>
</evidence>
<dbReference type="Proteomes" id="UP000016649">
    <property type="component" value="Unassembled WGS sequence"/>
</dbReference>
<feature type="transmembrane region" description="Helical" evidence="6">
    <location>
        <begin position="287"/>
        <end position="305"/>
    </location>
</feature>
<evidence type="ECO:0000256" key="1">
    <source>
        <dbReference type="ARBA" id="ARBA00004651"/>
    </source>
</evidence>
<keyword evidence="3 6" id="KW-0812">Transmembrane</keyword>
<dbReference type="EMBL" id="AWVH01000013">
    <property type="protein sequence ID" value="ERJ93897.1"/>
    <property type="molecule type" value="Genomic_DNA"/>
</dbReference>
<comment type="caution">
    <text evidence="7">The sequence shown here is derived from an EMBL/GenBank/DDBJ whole genome shotgun (WGS) entry which is preliminary data.</text>
</comment>
<dbReference type="InterPro" id="IPR001851">
    <property type="entry name" value="ABC_transp_permease"/>
</dbReference>
<feature type="transmembrane region" description="Helical" evidence="6">
    <location>
        <begin position="142"/>
        <end position="162"/>
    </location>
</feature>
<feature type="transmembrane region" description="Helical" evidence="6">
    <location>
        <begin position="174"/>
        <end position="200"/>
    </location>
</feature>
<dbReference type="CDD" id="cd06579">
    <property type="entry name" value="TM_PBP1_transp_AraH_like"/>
    <property type="match status" value="1"/>
</dbReference>
<keyword evidence="4 6" id="KW-1133">Transmembrane helix</keyword>
<feature type="transmembrane region" description="Helical" evidence="6">
    <location>
        <begin position="311"/>
        <end position="330"/>
    </location>
</feature>
<evidence type="ECO:0000256" key="2">
    <source>
        <dbReference type="ARBA" id="ARBA00022475"/>
    </source>
</evidence>
<dbReference type="PANTHER" id="PTHR32196">
    <property type="entry name" value="ABC TRANSPORTER PERMEASE PROTEIN YPHD-RELATED-RELATED"/>
    <property type="match status" value="1"/>
</dbReference>
<evidence type="ECO:0000256" key="3">
    <source>
        <dbReference type="ARBA" id="ARBA00022692"/>
    </source>
</evidence>